<name>H1VMH7_COLHI</name>
<dbReference type="EMBL" id="CACQ02004688">
    <property type="protein sequence ID" value="CCF41431.1"/>
    <property type="molecule type" value="Genomic_DNA"/>
</dbReference>
<accession>H1VMH7</accession>
<dbReference type="HOGENOM" id="CLU_2687701_0_0_1"/>
<evidence type="ECO:0000313" key="2">
    <source>
        <dbReference type="Proteomes" id="UP000007174"/>
    </source>
</evidence>
<proteinExistence type="predicted"/>
<evidence type="ECO:0000313" key="1">
    <source>
        <dbReference type="EMBL" id="CCF41431.1"/>
    </source>
</evidence>
<gene>
    <name evidence="1" type="ORF">CH063_11702</name>
</gene>
<organism evidence="1 2">
    <name type="scientific">Colletotrichum higginsianum (strain IMI 349063)</name>
    <name type="common">Crucifer anthracnose fungus</name>
    <dbReference type="NCBI Taxonomy" id="759273"/>
    <lineage>
        <taxon>Eukaryota</taxon>
        <taxon>Fungi</taxon>
        <taxon>Dikarya</taxon>
        <taxon>Ascomycota</taxon>
        <taxon>Pezizomycotina</taxon>
        <taxon>Sordariomycetes</taxon>
        <taxon>Hypocreomycetidae</taxon>
        <taxon>Glomerellales</taxon>
        <taxon>Glomerellaceae</taxon>
        <taxon>Colletotrichum</taxon>
        <taxon>Colletotrichum destructivum species complex</taxon>
    </lineage>
</organism>
<sequence>MKTAVNLIKLPLPPDECFFYDICIVYVASVKAECLSPAPPEERLAELRMKHCFVGWECASPTALPPSVPIRLIL</sequence>
<dbReference type="Proteomes" id="UP000007174">
    <property type="component" value="Unassembled WGS sequence"/>
</dbReference>
<reference evidence="2" key="1">
    <citation type="journal article" date="2012" name="Nat. Genet.">
        <title>Lifestyle transitions in plant pathogenic Colletotrichum fungi deciphered by genome and transcriptome analyses.</title>
        <authorList>
            <person name="O'Connell R.J."/>
            <person name="Thon M.R."/>
            <person name="Hacquard S."/>
            <person name="Amyotte S.G."/>
            <person name="Kleemann J."/>
            <person name="Torres M.F."/>
            <person name="Damm U."/>
            <person name="Buiate E.A."/>
            <person name="Epstein L."/>
            <person name="Alkan N."/>
            <person name="Altmueller J."/>
            <person name="Alvarado-Balderrama L."/>
            <person name="Bauser C.A."/>
            <person name="Becker C."/>
            <person name="Birren B.W."/>
            <person name="Chen Z."/>
            <person name="Choi J."/>
            <person name="Crouch J.A."/>
            <person name="Duvick J.P."/>
            <person name="Farman M.A."/>
            <person name="Gan P."/>
            <person name="Heiman D."/>
            <person name="Henrissat B."/>
            <person name="Howard R.J."/>
            <person name="Kabbage M."/>
            <person name="Koch C."/>
            <person name="Kracher B."/>
            <person name="Kubo Y."/>
            <person name="Law A.D."/>
            <person name="Lebrun M.-H."/>
            <person name="Lee Y.-H."/>
            <person name="Miyara I."/>
            <person name="Moore N."/>
            <person name="Neumann U."/>
            <person name="Nordstroem K."/>
            <person name="Panaccione D.G."/>
            <person name="Panstruga R."/>
            <person name="Place M."/>
            <person name="Proctor R.H."/>
            <person name="Prusky D."/>
            <person name="Rech G."/>
            <person name="Reinhardt R."/>
            <person name="Rollins J.A."/>
            <person name="Rounsley S."/>
            <person name="Schardl C.L."/>
            <person name="Schwartz D.C."/>
            <person name="Shenoy N."/>
            <person name="Shirasu K."/>
            <person name="Sikhakolli U.R."/>
            <person name="Stueber K."/>
            <person name="Sukno S.A."/>
            <person name="Sweigard J.A."/>
            <person name="Takano Y."/>
            <person name="Takahara H."/>
            <person name="Trail F."/>
            <person name="van der Does H.C."/>
            <person name="Voll L.M."/>
            <person name="Will I."/>
            <person name="Young S."/>
            <person name="Zeng Q."/>
            <person name="Zhang J."/>
            <person name="Zhou S."/>
            <person name="Dickman M.B."/>
            <person name="Schulze-Lefert P."/>
            <person name="Ver Loren van Themaat E."/>
            <person name="Ma L.-J."/>
            <person name="Vaillancourt L.J."/>
        </authorList>
    </citation>
    <scope>NUCLEOTIDE SEQUENCE [LARGE SCALE GENOMIC DNA]</scope>
    <source>
        <strain evidence="2">IMI 349063</strain>
    </source>
</reference>
<dbReference type="AlphaFoldDB" id="H1VMH7"/>
<protein>
    <submittedName>
        <fullName evidence="1">Uncharacterized protein</fullName>
    </submittedName>
</protein>